<keyword evidence="1" id="KW-0472">Membrane</keyword>
<evidence type="ECO:0000313" key="3">
    <source>
        <dbReference type="Proteomes" id="UP000540909"/>
    </source>
</evidence>
<evidence type="ECO:0000313" key="2">
    <source>
        <dbReference type="EMBL" id="MBB4236296.1"/>
    </source>
</evidence>
<proteinExistence type="predicted"/>
<protein>
    <submittedName>
        <fullName evidence="2">Uncharacterized protein</fullName>
    </submittedName>
</protein>
<feature type="transmembrane region" description="Helical" evidence="1">
    <location>
        <begin position="108"/>
        <end position="125"/>
    </location>
</feature>
<dbReference type="AlphaFoldDB" id="A0A7W6R3R2"/>
<accession>A0A7W6R3R2</accession>
<name>A0A7W6R3R2_9HYPH</name>
<comment type="caution">
    <text evidence="2">The sequence shown here is derived from an EMBL/GenBank/DDBJ whole genome shotgun (WGS) entry which is preliminary data.</text>
</comment>
<keyword evidence="1" id="KW-0812">Transmembrane</keyword>
<dbReference type="Proteomes" id="UP000540909">
    <property type="component" value="Unassembled WGS sequence"/>
</dbReference>
<sequence>MLQAASTVSMAGSFISAHPLIGNESKTMTTRSISTNKPAKTLSTSTALILALSVALAGCAGREARPVASTNPTDSAFDCAGITREFEANERQITSTVKERTDAQGKNIVLGATGVLLFLPALFFMDPKSPEKVEIDALRNRNNVLTSIARSKGCPAPKSQLTELYKHLDSKPKPASSSDSRN</sequence>
<keyword evidence="1" id="KW-1133">Transmembrane helix</keyword>
<reference evidence="2 3" key="1">
    <citation type="submission" date="2020-08" db="EMBL/GenBank/DDBJ databases">
        <title>Genomic Encyclopedia of Type Strains, Phase IV (KMG-V): Genome sequencing to study the core and pangenomes of soil and plant-associated prokaryotes.</title>
        <authorList>
            <person name="Whitman W."/>
        </authorList>
    </citation>
    <scope>NUCLEOTIDE SEQUENCE [LARGE SCALE GENOMIC DNA]</scope>
    <source>
        <strain evidence="2 3">SEMIA 4089</strain>
    </source>
</reference>
<gene>
    <name evidence="2" type="ORF">GGD57_002874</name>
</gene>
<organism evidence="2 3">
    <name type="scientific">Rhizobium esperanzae</name>
    <dbReference type="NCBI Taxonomy" id="1967781"/>
    <lineage>
        <taxon>Bacteria</taxon>
        <taxon>Pseudomonadati</taxon>
        <taxon>Pseudomonadota</taxon>
        <taxon>Alphaproteobacteria</taxon>
        <taxon>Hyphomicrobiales</taxon>
        <taxon>Rhizobiaceae</taxon>
        <taxon>Rhizobium/Agrobacterium group</taxon>
        <taxon>Rhizobium</taxon>
    </lineage>
</organism>
<dbReference type="EMBL" id="JACIFY010000009">
    <property type="protein sequence ID" value="MBB4236296.1"/>
    <property type="molecule type" value="Genomic_DNA"/>
</dbReference>
<evidence type="ECO:0000256" key="1">
    <source>
        <dbReference type="SAM" id="Phobius"/>
    </source>
</evidence>